<dbReference type="GO" id="GO:0008483">
    <property type="term" value="F:transaminase activity"/>
    <property type="evidence" value="ECO:0007669"/>
    <property type="project" value="UniProtKB-KW"/>
</dbReference>
<name>A0A5Q2RKT2_9ACTN</name>
<evidence type="ECO:0000256" key="1">
    <source>
        <dbReference type="ARBA" id="ARBA00008954"/>
    </source>
</evidence>
<gene>
    <name evidence="4" type="ORF">GH723_15780</name>
</gene>
<proteinExistence type="inferred from homology"/>
<dbReference type="InterPro" id="IPR015422">
    <property type="entry name" value="PyrdxlP-dep_Trfase_small"/>
</dbReference>
<dbReference type="GO" id="GO:0030170">
    <property type="term" value="F:pyridoxal phosphate binding"/>
    <property type="evidence" value="ECO:0007669"/>
    <property type="project" value="InterPro"/>
</dbReference>
<keyword evidence="4" id="KW-0032">Aminotransferase</keyword>
<evidence type="ECO:0000256" key="3">
    <source>
        <dbReference type="RuleBase" id="RU003560"/>
    </source>
</evidence>
<dbReference type="InterPro" id="IPR049704">
    <property type="entry name" value="Aminotrans_3_PPA_site"/>
</dbReference>
<dbReference type="PANTHER" id="PTHR43094:SF1">
    <property type="entry name" value="AMINOTRANSFERASE CLASS-III"/>
    <property type="match status" value="1"/>
</dbReference>
<reference evidence="4 5" key="1">
    <citation type="submission" date="2019-11" db="EMBL/GenBank/DDBJ databases">
        <authorList>
            <person name="He Y."/>
        </authorList>
    </citation>
    <scope>NUCLEOTIDE SEQUENCE [LARGE SCALE GENOMIC DNA]</scope>
    <source>
        <strain evidence="4 5">SCSIO 58843</strain>
    </source>
</reference>
<dbReference type="InterPro" id="IPR015424">
    <property type="entry name" value="PyrdxlP-dep_Trfase"/>
</dbReference>
<protein>
    <submittedName>
        <fullName evidence="4">Aminotransferase class III-fold pyridoxal phosphate-dependent enzyme</fullName>
    </submittedName>
</protein>
<dbReference type="PIRSF" id="PIRSF000521">
    <property type="entry name" value="Transaminase_4ab_Lys_Orn"/>
    <property type="match status" value="1"/>
</dbReference>
<organism evidence="4 5">
    <name type="scientific">Actinomarinicola tropica</name>
    <dbReference type="NCBI Taxonomy" id="2789776"/>
    <lineage>
        <taxon>Bacteria</taxon>
        <taxon>Bacillati</taxon>
        <taxon>Actinomycetota</taxon>
        <taxon>Acidimicrobiia</taxon>
        <taxon>Acidimicrobiales</taxon>
        <taxon>Iamiaceae</taxon>
        <taxon>Actinomarinicola</taxon>
    </lineage>
</organism>
<dbReference type="AlphaFoldDB" id="A0A5Q2RKT2"/>
<evidence type="ECO:0000313" key="4">
    <source>
        <dbReference type="EMBL" id="QGG96443.1"/>
    </source>
</evidence>
<dbReference type="Pfam" id="PF00202">
    <property type="entry name" value="Aminotran_3"/>
    <property type="match status" value="1"/>
</dbReference>
<dbReference type="Gene3D" id="3.40.640.10">
    <property type="entry name" value="Type I PLP-dependent aspartate aminotransferase-like (Major domain)"/>
    <property type="match status" value="1"/>
</dbReference>
<evidence type="ECO:0000313" key="5">
    <source>
        <dbReference type="Proteomes" id="UP000334019"/>
    </source>
</evidence>
<dbReference type="InterPro" id="IPR005814">
    <property type="entry name" value="Aminotrans_3"/>
</dbReference>
<keyword evidence="2 3" id="KW-0663">Pyridoxal phosphate</keyword>
<dbReference type="EMBL" id="CP045851">
    <property type="protein sequence ID" value="QGG96443.1"/>
    <property type="molecule type" value="Genomic_DNA"/>
</dbReference>
<dbReference type="CDD" id="cd00610">
    <property type="entry name" value="OAT_like"/>
    <property type="match status" value="1"/>
</dbReference>
<dbReference type="Gene3D" id="3.90.1150.10">
    <property type="entry name" value="Aspartate Aminotransferase, domain 1"/>
    <property type="match status" value="1"/>
</dbReference>
<dbReference type="InterPro" id="IPR015421">
    <property type="entry name" value="PyrdxlP-dep_Trfase_major"/>
</dbReference>
<dbReference type="KEGG" id="atq:GH723_15780"/>
<evidence type="ECO:0000256" key="2">
    <source>
        <dbReference type="ARBA" id="ARBA00022898"/>
    </source>
</evidence>
<dbReference type="PROSITE" id="PS00600">
    <property type="entry name" value="AA_TRANSFER_CLASS_3"/>
    <property type="match status" value="1"/>
</dbReference>
<comment type="similarity">
    <text evidence="1 3">Belongs to the class-III pyridoxal-phosphate-dependent aminotransferase family.</text>
</comment>
<dbReference type="Proteomes" id="UP000334019">
    <property type="component" value="Chromosome"/>
</dbReference>
<sequence length="464" mass="49569">MGRSLGVNGQRLDPVTSGTQRISTAYRDGTSTALARWAMASNDRYPIIPGPVALHVVRTEGRHLVTADGRRILDAGGGALVTNIGHGRAEVAEVAARAMQQVTYVLPPWPTDARVELVHRVLDEWMPPSITRAGFTSGGSESVDTAIRLARQHHLSAGRRDRWKVIGRRPSYHGVTVASLAVGGHDDRRAGFEPLFPGFPHVPWDDADALDAAIREAGVDTVAAFIAEPIVGSSAGALVADEGYWRRVEEICREHGVLLIVDEVMTGFGRTGRRMGLEHWDIEPDIVVGGKGLSGGYAPIGGVYATDAVVDPIAAAGDSLMFFTYGAQDVACAVASAVLRILDEEDLVARAATQGEALRRRLDDALGDHPHVAEVRGRGLMLGVDLVADRDGDVRFPREAGVFRRVVAESLARDVWIYPSSSGPDAPDAVMFGPAFTVTDEELDTMVEVLVASIDAAVAAFRPG</sequence>
<dbReference type="PANTHER" id="PTHR43094">
    <property type="entry name" value="AMINOTRANSFERASE"/>
    <property type="match status" value="1"/>
</dbReference>
<keyword evidence="5" id="KW-1185">Reference proteome</keyword>
<accession>A0A5Q2RKT2</accession>
<keyword evidence="4" id="KW-0808">Transferase</keyword>
<dbReference type="SUPFAM" id="SSF53383">
    <property type="entry name" value="PLP-dependent transferases"/>
    <property type="match status" value="1"/>
</dbReference>